<dbReference type="PANTHER" id="PTHR45961">
    <property type="entry name" value="IP21249P"/>
    <property type="match status" value="1"/>
</dbReference>
<dbReference type="Gene3D" id="3.90.190.10">
    <property type="entry name" value="Protein tyrosine phosphatase superfamily"/>
    <property type="match status" value="1"/>
</dbReference>
<dbReference type="AlphaFoldDB" id="A0A6J8D596"/>
<dbReference type="EMBL" id="CACVKT020006882">
    <property type="protein sequence ID" value="CAC5403903.1"/>
    <property type="molecule type" value="Genomic_DNA"/>
</dbReference>
<dbReference type="OrthoDB" id="285418at2759"/>
<dbReference type="CDD" id="cd14514">
    <property type="entry name" value="DUSP14-like"/>
    <property type="match status" value="1"/>
</dbReference>
<organism evidence="6 7">
    <name type="scientific">Mytilus coruscus</name>
    <name type="common">Sea mussel</name>
    <dbReference type="NCBI Taxonomy" id="42192"/>
    <lineage>
        <taxon>Eukaryota</taxon>
        <taxon>Metazoa</taxon>
        <taxon>Spiralia</taxon>
        <taxon>Lophotrochozoa</taxon>
        <taxon>Mollusca</taxon>
        <taxon>Bivalvia</taxon>
        <taxon>Autobranchia</taxon>
        <taxon>Pteriomorphia</taxon>
        <taxon>Mytilida</taxon>
        <taxon>Mytiloidea</taxon>
        <taxon>Mytilidae</taxon>
        <taxon>Mytilinae</taxon>
        <taxon>Mytilus</taxon>
    </lineage>
</organism>
<gene>
    <name evidence="6" type="ORF">MCOR_37754</name>
</gene>
<dbReference type="Proteomes" id="UP000507470">
    <property type="component" value="Unassembled WGS sequence"/>
</dbReference>
<feature type="domain" description="Tyrosine-protein phosphatase" evidence="4">
    <location>
        <begin position="6"/>
        <end position="146"/>
    </location>
</feature>
<evidence type="ECO:0000256" key="3">
    <source>
        <dbReference type="ARBA" id="ARBA00022912"/>
    </source>
</evidence>
<comment type="similarity">
    <text evidence="1">Belongs to the protein-tyrosine phosphatase family. Non-receptor class dual specificity subfamily.</text>
</comment>
<dbReference type="EC" id="3.1.3.16" evidence="6"/>
<evidence type="ECO:0000259" key="4">
    <source>
        <dbReference type="PROSITE" id="PS50054"/>
    </source>
</evidence>
<keyword evidence="7" id="KW-1185">Reference proteome</keyword>
<dbReference type="PROSITE" id="PS00383">
    <property type="entry name" value="TYR_PHOSPHATASE_1"/>
    <property type="match status" value="1"/>
</dbReference>
<dbReference type="InterPro" id="IPR000387">
    <property type="entry name" value="Tyr_Pase_dom"/>
</dbReference>
<proteinExistence type="inferred from homology"/>
<evidence type="ECO:0000259" key="5">
    <source>
        <dbReference type="PROSITE" id="PS50056"/>
    </source>
</evidence>
<dbReference type="InterPro" id="IPR052103">
    <property type="entry name" value="Dual_spec_Phospatases"/>
</dbReference>
<dbReference type="PROSITE" id="PS50054">
    <property type="entry name" value="TYR_PHOSPHATASE_DUAL"/>
    <property type="match status" value="1"/>
</dbReference>
<dbReference type="PROSITE" id="PS50056">
    <property type="entry name" value="TYR_PHOSPHATASE_2"/>
    <property type="match status" value="1"/>
</dbReference>
<dbReference type="PANTHER" id="PTHR45961:SF6">
    <property type="entry name" value="IP21249P"/>
    <property type="match status" value="1"/>
</dbReference>
<accession>A0A6J8D596</accession>
<dbReference type="GO" id="GO:0005737">
    <property type="term" value="C:cytoplasm"/>
    <property type="evidence" value="ECO:0007669"/>
    <property type="project" value="TreeGrafter"/>
</dbReference>
<dbReference type="Pfam" id="PF00782">
    <property type="entry name" value="DSPc"/>
    <property type="match status" value="1"/>
</dbReference>
<keyword evidence="2 6" id="KW-0378">Hydrolase</keyword>
<evidence type="ECO:0000313" key="6">
    <source>
        <dbReference type="EMBL" id="CAC5403903.1"/>
    </source>
</evidence>
<dbReference type="InterPro" id="IPR000340">
    <property type="entry name" value="Dual-sp_phosphatase_cat-dom"/>
</dbReference>
<dbReference type="InterPro" id="IPR016130">
    <property type="entry name" value="Tyr_Pase_AS"/>
</dbReference>
<dbReference type="EC" id="3.1.3.48" evidence="6"/>
<protein>
    <submittedName>
        <fullName evidence="6">Uncharacterized protein</fullName>
        <ecNumber evidence="6">3.1.3.16</ecNumber>
        <ecNumber evidence="6">3.1.3.48</ecNumber>
    </submittedName>
</protein>
<sequence length="245" mass="27791">MASRSSIAKITDHLYLCGASAITHQRLVRHGITHIINSTNDVPTIQVPGIQSIRVHVDDHPRARLDVHFDRVADEISHIASIGGKVVVHCAVGVSRSATLCIVYLMKQHKMTLVMAHDYVRGRRPIIRPNCGFWKQLIDYERKLFGRTTVKMINSVAGPIPDVYKEFFQDVEEDIALADASATTDENIRLSQIHQNIEPFYDMSVSQAVDYYHLGTFDLGDFLLTDFKDENVEPERFTAPFKMRI</sequence>
<dbReference type="SMART" id="SM00195">
    <property type="entry name" value="DSPc"/>
    <property type="match status" value="1"/>
</dbReference>
<reference evidence="6 7" key="1">
    <citation type="submission" date="2020-06" db="EMBL/GenBank/DDBJ databases">
        <authorList>
            <person name="Li R."/>
            <person name="Bekaert M."/>
        </authorList>
    </citation>
    <scope>NUCLEOTIDE SEQUENCE [LARGE SCALE GENOMIC DNA]</scope>
    <source>
        <strain evidence="7">wild</strain>
    </source>
</reference>
<name>A0A6J8D596_MYTCO</name>
<evidence type="ECO:0000256" key="2">
    <source>
        <dbReference type="ARBA" id="ARBA00022801"/>
    </source>
</evidence>
<evidence type="ECO:0000313" key="7">
    <source>
        <dbReference type="Proteomes" id="UP000507470"/>
    </source>
</evidence>
<evidence type="ECO:0000256" key="1">
    <source>
        <dbReference type="ARBA" id="ARBA00008601"/>
    </source>
</evidence>
<feature type="domain" description="Tyrosine specific protein phosphatases" evidence="5">
    <location>
        <begin position="67"/>
        <end position="125"/>
    </location>
</feature>
<dbReference type="GO" id="GO:0004725">
    <property type="term" value="F:protein tyrosine phosphatase activity"/>
    <property type="evidence" value="ECO:0007669"/>
    <property type="project" value="UniProtKB-EC"/>
</dbReference>
<dbReference type="SUPFAM" id="SSF52799">
    <property type="entry name" value="(Phosphotyrosine protein) phosphatases II"/>
    <property type="match status" value="1"/>
</dbReference>
<dbReference type="InterPro" id="IPR020422">
    <property type="entry name" value="TYR_PHOSPHATASE_DUAL_dom"/>
</dbReference>
<dbReference type="InterPro" id="IPR029021">
    <property type="entry name" value="Prot-tyrosine_phosphatase-like"/>
</dbReference>
<dbReference type="GO" id="GO:0004722">
    <property type="term" value="F:protein serine/threonine phosphatase activity"/>
    <property type="evidence" value="ECO:0007669"/>
    <property type="project" value="UniProtKB-EC"/>
</dbReference>
<keyword evidence="3" id="KW-0904">Protein phosphatase</keyword>